<evidence type="ECO:0000313" key="2">
    <source>
        <dbReference type="EMBL" id="KNC97792.1"/>
    </source>
</evidence>
<evidence type="ECO:0000313" key="3">
    <source>
        <dbReference type="Proteomes" id="UP000053201"/>
    </source>
</evidence>
<organism evidence="2 3">
    <name type="scientific">Spizellomyces punctatus (strain DAOM BR117)</name>
    <dbReference type="NCBI Taxonomy" id="645134"/>
    <lineage>
        <taxon>Eukaryota</taxon>
        <taxon>Fungi</taxon>
        <taxon>Fungi incertae sedis</taxon>
        <taxon>Chytridiomycota</taxon>
        <taxon>Chytridiomycota incertae sedis</taxon>
        <taxon>Chytridiomycetes</taxon>
        <taxon>Spizellomycetales</taxon>
        <taxon>Spizellomycetaceae</taxon>
        <taxon>Spizellomyces</taxon>
    </lineage>
</organism>
<name>A0A0L0H9C0_SPIPD</name>
<feature type="region of interest" description="Disordered" evidence="1">
    <location>
        <begin position="1"/>
        <end position="77"/>
    </location>
</feature>
<feature type="compositionally biased region" description="Polar residues" evidence="1">
    <location>
        <begin position="30"/>
        <end position="61"/>
    </location>
</feature>
<dbReference type="AlphaFoldDB" id="A0A0L0H9C0"/>
<evidence type="ECO:0000256" key="1">
    <source>
        <dbReference type="SAM" id="MobiDB-lite"/>
    </source>
</evidence>
<dbReference type="OrthoDB" id="2333384at2759"/>
<gene>
    <name evidence="2" type="ORF">SPPG_06787</name>
</gene>
<dbReference type="InParanoid" id="A0A0L0H9C0"/>
<protein>
    <recommendedName>
        <fullName evidence="4">Arrestin-like N-terminal domain-containing protein</fullName>
    </recommendedName>
</protein>
<dbReference type="VEuPathDB" id="FungiDB:SPPG_06787"/>
<proteinExistence type="predicted"/>
<dbReference type="RefSeq" id="XP_016605832.1">
    <property type="nucleotide sequence ID" value="XM_016754986.1"/>
</dbReference>
<accession>A0A0L0H9C0</accession>
<dbReference type="EMBL" id="KQ257462">
    <property type="protein sequence ID" value="KNC97792.1"/>
    <property type="molecule type" value="Genomic_DNA"/>
</dbReference>
<sequence>MLGLRGRSPTRDSVRSSSSTDSRRSSRRSLTTVDEVSQSGSQTWASLTRTLSRESVASPTRLNPRGDAESSPQYYDERPFVIERKNEVYTGPTSDGEFIYSVTLPRPILRDENEVKVELCIEDGTEQVGSVRSIECDLIERRSFRYDCPFDNLPSFKPAMEESTLTKPSIKYKLSQHQIMQKRHSLPFLLDVTEAAPDVSTETLAISHIVRIGIEFEPGGDAVSAQDTGEERGRSIWRGHAIGKKKKRRRLVVVEIPALIRDAVAVGPVDDDIEVDAVDIPDTDPPEFNMFITPATPAAAIVHSTHTTASNPFLHAAAADAESLSSARSAALSGSGALSVPCLAHTAERQRSRSPLRRIALL</sequence>
<evidence type="ECO:0008006" key="4">
    <source>
        <dbReference type="Google" id="ProtNLM"/>
    </source>
</evidence>
<dbReference type="GeneID" id="27690065"/>
<reference evidence="2 3" key="1">
    <citation type="submission" date="2009-08" db="EMBL/GenBank/DDBJ databases">
        <title>The Genome Sequence of Spizellomyces punctatus strain DAOM BR117.</title>
        <authorList>
            <consortium name="The Broad Institute Genome Sequencing Platform"/>
            <person name="Russ C."/>
            <person name="Cuomo C."/>
            <person name="Shea T."/>
            <person name="Young S.K."/>
            <person name="Zeng Q."/>
            <person name="Koehrsen M."/>
            <person name="Haas B."/>
            <person name="Borodovsky M."/>
            <person name="Guigo R."/>
            <person name="Alvarado L."/>
            <person name="Berlin A."/>
            <person name="Bochicchio J."/>
            <person name="Borenstein D."/>
            <person name="Chapman S."/>
            <person name="Chen Z."/>
            <person name="Engels R."/>
            <person name="Freedman E."/>
            <person name="Gellesch M."/>
            <person name="Goldberg J."/>
            <person name="Griggs A."/>
            <person name="Gujja S."/>
            <person name="Heiman D."/>
            <person name="Hepburn T."/>
            <person name="Howarth C."/>
            <person name="Jen D."/>
            <person name="Larson L."/>
            <person name="Lewis B."/>
            <person name="Mehta T."/>
            <person name="Park D."/>
            <person name="Pearson M."/>
            <person name="Roberts A."/>
            <person name="Saif S."/>
            <person name="Shenoy N."/>
            <person name="Sisk P."/>
            <person name="Stolte C."/>
            <person name="Sykes S."/>
            <person name="Thomson T."/>
            <person name="Walk T."/>
            <person name="White J."/>
            <person name="Yandava C."/>
            <person name="Burger G."/>
            <person name="Gray M.W."/>
            <person name="Holland P.W.H."/>
            <person name="King N."/>
            <person name="Lang F.B.F."/>
            <person name="Roger A.J."/>
            <person name="Ruiz-Trillo I."/>
            <person name="Lander E."/>
            <person name="Nusbaum C."/>
        </authorList>
    </citation>
    <scope>NUCLEOTIDE SEQUENCE [LARGE SCALE GENOMIC DNA]</scope>
    <source>
        <strain evidence="2 3">DAOM BR117</strain>
    </source>
</reference>
<dbReference type="Proteomes" id="UP000053201">
    <property type="component" value="Unassembled WGS sequence"/>
</dbReference>
<keyword evidence="3" id="KW-1185">Reference proteome</keyword>
<dbReference type="STRING" id="645134.A0A0L0H9C0"/>